<gene>
    <name evidence="2" type="ORF">GSI_08169</name>
</gene>
<evidence type="ECO:0000313" key="3">
    <source>
        <dbReference type="Proteomes" id="UP000230002"/>
    </source>
</evidence>
<dbReference type="SUPFAM" id="SSF56672">
    <property type="entry name" value="DNA/RNA polymerases"/>
    <property type="match status" value="1"/>
</dbReference>
<feature type="domain" description="Reverse transcriptase Ty1/copia-type" evidence="1">
    <location>
        <begin position="26"/>
        <end position="111"/>
    </location>
</feature>
<dbReference type="STRING" id="1077348.A0A2G8S7I1"/>
<dbReference type="PANTHER" id="PTHR11439:SF440">
    <property type="entry name" value="INTEGRASE CATALYTIC DOMAIN-CONTAINING PROTEIN"/>
    <property type="match status" value="1"/>
</dbReference>
<dbReference type="EMBL" id="AYKW01000019">
    <property type="protein sequence ID" value="PIL29730.1"/>
    <property type="molecule type" value="Genomic_DNA"/>
</dbReference>
<protein>
    <recommendedName>
        <fullName evidence="1">Reverse transcriptase Ty1/copia-type domain-containing protein</fullName>
    </recommendedName>
</protein>
<evidence type="ECO:0000313" key="2">
    <source>
        <dbReference type="EMBL" id="PIL29730.1"/>
    </source>
</evidence>
<dbReference type="InterPro" id="IPR013103">
    <property type="entry name" value="RVT_2"/>
</dbReference>
<dbReference type="PANTHER" id="PTHR11439">
    <property type="entry name" value="GAG-POL-RELATED RETROTRANSPOSON"/>
    <property type="match status" value="1"/>
</dbReference>
<comment type="caution">
    <text evidence="2">The sequence shown here is derived from an EMBL/GenBank/DDBJ whole genome shotgun (WGS) entry which is preliminary data.</text>
</comment>
<proteinExistence type="predicted"/>
<sequence length="229" mass="25872">MADSDSYLIHGTGTYNLQVTTYSLRGNSITTVVLYVDDLLLFGDDKNHIKTVKRTLSRQYKMTDLGAVERFLGLCFRRDRSQRVIDIDQEEYIQSVLERFQMADCNPSNTPHPSGAVLVSYDGTASDADWKRYQSLIGSLMYAMLGTRPDISFAITRLSRYLSNPSPDHWNYALYILRYLQGTKSFKIHYKGASNDGLVAYSDSDWAEDKDNQHSTLGMLFLMAGGAIS</sequence>
<accession>A0A2G8S7I1</accession>
<keyword evidence="3" id="KW-1185">Reference proteome</keyword>
<dbReference type="Pfam" id="PF07727">
    <property type="entry name" value="RVT_2"/>
    <property type="match status" value="1"/>
</dbReference>
<name>A0A2G8S7I1_9APHY</name>
<dbReference type="Proteomes" id="UP000230002">
    <property type="component" value="Unassembled WGS sequence"/>
</dbReference>
<reference evidence="2 3" key="1">
    <citation type="journal article" date="2015" name="Sci. Rep.">
        <title>Chromosome-level genome map provides insights into diverse defense mechanisms in the medicinal fungus Ganoderma sinense.</title>
        <authorList>
            <person name="Zhu Y."/>
            <person name="Xu J."/>
            <person name="Sun C."/>
            <person name="Zhou S."/>
            <person name="Xu H."/>
            <person name="Nelson D.R."/>
            <person name="Qian J."/>
            <person name="Song J."/>
            <person name="Luo H."/>
            <person name="Xiang L."/>
            <person name="Li Y."/>
            <person name="Xu Z."/>
            <person name="Ji A."/>
            <person name="Wang L."/>
            <person name="Lu S."/>
            <person name="Hayward A."/>
            <person name="Sun W."/>
            <person name="Li X."/>
            <person name="Schwartz D.C."/>
            <person name="Wang Y."/>
            <person name="Chen S."/>
        </authorList>
    </citation>
    <scope>NUCLEOTIDE SEQUENCE [LARGE SCALE GENOMIC DNA]</scope>
    <source>
        <strain evidence="2 3">ZZ0214-1</strain>
    </source>
</reference>
<dbReference type="AlphaFoldDB" id="A0A2G8S7I1"/>
<evidence type="ECO:0000259" key="1">
    <source>
        <dbReference type="Pfam" id="PF07727"/>
    </source>
</evidence>
<dbReference type="InterPro" id="IPR043502">
    <property type="entry name" value="DNA/RNA_pol_sf"/>
</dbReference>
<dbReference type="OrthoDB" id="2791290at2759"/>
<organism evidence="2 3">
    <name type="scientific">Ganoderma sinense ZZ0214-1</name>
    <dbReference type="NCBI Taxonomy" id="1077348"/>
    <lineage>
        <taxon>Eukaryota</taxon>
        <taxon>Fungi</taxon>
        <taxon>Dikarya</taxon>
        <taxon>Basidiomycota</taxon>
        <taxon>Agaricomycotina</taxon>
        <taxon>Agaricomycetes</taxon>
        <taxon>Polyporales</taxon>
        <taxon>Polyporaceae</taxon>
        <taxon>Ganoderma</taxon>
    </lineage>
</organism>